<evidence type="ECO:0000313" key="1">
    <source>
        <dbReference type="EMBL" id="ASU85950.1"/>
    </source>
</evidence>
<keyword evidence="2" id="KW-1185">Reference proteome</keyword>
<organism evidence="1 2">
    <name type="scientific">Nocardiopsis gilva YIM 90087</name>
    <dbReference type="NCBI Taxonomy" id="1235441"/>
    <lineage>
        <taxon>Bacteria</taxon>
        <taxon>Bacillati</taxon>
        <taxon>Actinomycetota</taxon>
        <taxon>Actinomycetes</taxon>
        <taxon>Streptosporangiales</taxon>
        <taxon>Nocardiopsidaceae</taxon>
        <taxon>Nocardiopsis</taxon>
    </lineage>
</organism>
<proteinExistence type="predicted"/>
<evidence type="ECO:0000313" key="2">
    <source>
        <dbReference type="Proteomes" id="UP000215005"/>
    </source>
</evidence>
<dbReference type="Proteomes" id="UP000215005">
    <property type="component" value="Chromosome"/>
</dbReference>
<dbReference type="RefSeq" id="WP_094932779.1">
    <property type="nucleotide sequence ID" value="NZ_CP022753.1"/>
</dbReference>
<reference evidence="1 2" key="1">
    <citation type="submission" date="2017-08" db="EMBL/GenBank/DDBJ databases">
        <title>The complete genome sequence of Nocardiopsis gilva YIM 90087.</title>
        <authorList>
            <person name="Yin M."/>
            <person name="Tang S."/>
        </authorList>
    </citation>
    <scope>NUCLEOTIDE SEQUENCE [LARGE SCALE GENOMIC DNA]</scope>
    <source>
        <strain evidence="1 2">YIM 90087</strain>
    </source>
</reference>
<accession>A0A223SCW1</accession>
<sequence>MDRLEPDAADVVAEVALNAHYTDTTVEVIDPAARNLLTTEQSRGRLMAAANSTEAAVTCTPSKVRAPWPSA</sequence>
<dbReference type="KEGG" id="ngv:CDO52_26965"/>
<name>A0A223SCW1_9ACTN</name>
<dbReference type="OrthoDB" id="3687018at2"/>
<protein>
    <submittedName>
        <fullName evidence="1">Uncharacterized protein</fullName>
    </submittedName>
</protein>
<dbReference type="EMBL" id="CP022753">
    <property type="protein sequence ID" value="ASU85950.1"/>
    <property type="molecule type" value="Genomic_DNA"/>
</dbReference>
<dbReference type="AlphaFoldDB" id="A0A223SCW1"/>
<gene>
    <name evidence="1" type="ORF">CDO52_26965</name>
</gene>